<organism evidence="2 3">
    <name type="scientific">Dokdonella ginsengisoli</name>
    <dbReference type="NCBI Taxonomy" id="363846"/>
    <lineage>
        <taxon>Bacteria</taxon>
        <taxon>Pseudomonadati</taxon>
        <taxon>Pseudomonadota</taxon>
        <taxon>Gammaproteobacteria</taxon>
        <taxon>Lysobacterales</taxon>
        <taxon>Rhodanobacteraceae</taxon>
        <taxon>Dokdonella</taxon>
    </lineage>
</organism>
<keyword evidence="3" id="KW-1185">Reference proteome</keyword>
<gene>
    <name evidence="2" type="ORF">ACFO6Q_09390</name>
</gene>
<keyword evidence="1" id="KW-0732">Signal</keyword>
<proteinExistence type="predicted"/>
<protein>
    <recommendedName>
        <fullName evidence="4">Lipoprotein</fullName>
    </recommendedName>
</protein>
<dbReference type="EMBL" id="JBHSHD010000007">
    <property type="protein sequence ID" value="MFC4820538.1"/>
    <property type="molecule type" value="Genomic_DNA"/>
</dbReference>
<accession>A0ABV9QT49</accession>
<evidence type="ECO:0000313" key="2">
    <source>
        <dbReference type="EMBL" id="MFC4820538.1"/>
    </source>
</evidence>
<evidence type="ECO:0000256" key="1">
    <source>
        <dbReference type="SAM" id="SignalP"/>
    </source>
</evidence>
<dbReference type="Proteomes" id="UP001595886">
    <property type="component" value="Unassembled WGS sequence"/>
</dbReference>
<reference evidence="3" key="1">
    <citation type="journal article" date="2019" name="Int. J. Syst. Evol. Microbiol.">
        <title>The Global Catalogue of Microorganisms (GCM) 10K type strain sequencing project: providing services to taxonomists for standard genome sequencing and annotation.</title>
        <authorList>
            <consortium name="The Broad Institute Genomics Platform"/>
            <consortium name="The Broad Institute Genome Sequencing Center for Infectious Disease"/>
            <person name="Wu L."/>
            <person name="Ma J."/>
        </authorList>
    </citation>
    <scope>NUCLEOTIDE SEQUENCE [LARGE SCALE GENOMIC DNA]</scope>
    <source>
        <strain evidence="3">CCUG 30340</strain>
    </source>
</reference>
<comment type="caution">
    <text evidence="2">The sequence shown here is derived from an EMBL/GenBank/DDBJ whole genome shotgun (WGS) entry which is preliminary data.</text>
</comment>
<feature type="signal peptide" evidence="1">
    <location>
        <begin position="1"/>
        <end position="19"/>
    </location>
</feature>
<evidence type="ECO:0000313" key="3">
    <source>
        <dbReference type="Proteomes" id="UP001595886"/>
    </source>
</evidence>
<dbReference type="RefSeq" id="WP_380020397.1">
    <property type="nucleotide sequence ID" value="NZ_JBHSHD010000007.1"/>
</dbReference>
<feature type="chain" id="PRO_5046242077" description="Lipoprotein" evidence="1">
    <location>
        <begin position="20"/>
        <end position="159"/>
    </location>
</feature>
<evidence type="ECO:0008006" key="4">
    <source>
        <dbReference type="Google" id="ProtNLM"/>
    </source>
</evidence>
<name>A0ABV9QT49_9GAMM</name>
<sequence length="159" mass="16906">MNRPAGAFLALALALPACAQAEAWTTFEDSDRAFWDSGARLEVDLDSVRKADVAKATDAAGNPLGGPYFVAVRRALLSEDGRKALGYDSELASEYYHCAGEASLRTVNGSVLSAEITGDKRKIKYQGRADEAYAFAPAATGWQKNLQSLVCARAQAIGS</sequence>